<keyword evidence="1 5" id="KW-0474">Menaquinone biosynthesis</keyword>
<comment type="similarity">
    <text evidence="5">Belongs to the ATP-dependent AMP-binding enzyme family. MenE subfamily.</text>
</comment>
<dbReference type="InterPro" id="IPR025110">
    <property type="entry name" value="AMP-bd_C"/>
</dbReference>
<evidence type="ECO:0000313" key="8">
    <source>
        <dbReference type="EMBL" id="MFC4404800.1"/>
    </source>
</evidence>
<dbReference type="SUPFAM" id="SSF56801">
    <property type="entry name" value="Acetyl-CoA synthetase-like"/>
    <property type="match status" value="1"/>
</dbReference>
<dbReference type="InterPro" id="IPR010192">
    <property type="entry name" value="MenE"/>
</dbReference>
<dbReference type="PANTHER" id="PTHR43201">
    <property type="entry name" value="ACYL-COA SYNTHETASE"/>
    <property type="match status" value="1"/>
</dbReference>
<dbReference type="EC" id="6.2.1.26" evidence="5"/>
<dbReference type="NCBIfam" id="NF002966">
    <property type="entry name" value="PRK03640.1"/>
    <property type="match status" value="1"/>
</dbReference>
<name>A0ABV8WZ69_9BACI</name>
<organism evidence="8 9">
    <name type="scientific">Gracilibacillus xinjiangensis</name>
    <dbReference type="NCBI Taxonomy" id="1193282"/>
    <lineage>
        <taxon>Bacteria</taxon>
        <taxon>Bacillati</taxon>
        <taxon>Bacillota</taxon>
        <taxon>Bacilli</taxon>
        <taxon>Bacillales</taxon>
        <taxon>Bacillaceae</taxon>
        <taxon>Gracilibacillus</taxon>
    </lineage>
</organism>
<sequence length="484" mass="53524">METAMEHWLTKRAALIPEALAIEIANGESWTFAQLYNESILLAEKLANHIKKGQHVGLLSNNSLDMIAAFFACTYLEAPVVFLNTRLTKEEIQTQCQTADVNLILTTKNLKEKAAFDSVTAYTFSEIHQLDPIAVPIAHTITMHQLCTMMFTSGTTGKAKAVMHSFNNHWSSAIASALNLGLLPSDKWLACLPLFHIGGLSIILKSVIYGMPVYLLEKFDEQTVHQAIMKHHVSIISVVAVTCSRLINALGEGNYPESFRCMLLGGGPAPLSLLKKAQKKGIPIVQTYGMTETSSQIATLNENDAFRKSGSAGQALFSARIEIRKRERQLPPMEIGEIAVSGPMVTTGYYKCEDANSSSFKDGWLLTGDLGYKDMEGFLYVVDRRSDLIISGGENIYPAEIENCLLSMDAIAEAGVVGQTDPTWGQVPVAFVIKNEPELTSDQILAYCKEKLARYKIPKHIKFVQSLPRNATNKLQRHKLLEWL</sequence>
<keyword evidence="9" id="KW-1185">Reference proteome</keyword>
<dbReference type="RefSeq" id="WP_390253776.1">
    <property type="nucleotide sequence ID" value="NZ_JBHSDT010000008.1"/>
</dbReference>
<dbReference type="InterPro" id="IPR000873">
    <property type="entry name" value="AMP-dep_synth/lig_dom"/>
</dbReference>
<dbReference type="Pfam" id="PF13193">
    <property type="entry name" value="AMP-binding_C"/>
    <property type="match status" value="1"/>
</dbReference>
<accession>A0ABV8WZ69</accession>
<dbReference type="InterPro" id="IPR042099">
    <property type="entry name" value="ANL_N_sf"/>
</dbReference>
<feature type="domain" description="AMP-binding enzyme C-terminal" evidence="7">
    <location>
        <begin position="400"/>
        <end position="474"/>
    </location>
</feature>
<dbReference type="GO" id="GO:0008756">
    <property type="term" value="F:o-succinylbenzoate-CoA ligase activity"/>
    <property type="evidence" value="ECO:0007669"/>
    <property type="project" value="UniProtKB-EC"/>
</dbReference>
<dbReference type="Gene3D" id="3.40.50.12780">
    <property type="entry name" value="N-terminal domain of ligase-like"/>
    <property type="match status" value="1"/>
</dbReference>
<keyword evidence="4 5" id="KW-0067">ATP-binding</keyword>
<evidence type="ECO:0000256" key="1">
    <source>
        <dbReference type="ARBA" id="ARBA00022428"/>
    </source>
</evidence>
<evidence type="ECO:0000259" key="7">
    <source>
        <dbReference type="Pfam" id="PF13193"/>
    </source>
</evidence>
<comment type="catalytic activity">
    <reaction evidence="5">
        <text>2-succinylbenzoate + ATP + CoA = 2-succinylbenzoyl-CoA + AMP + diphosphate</text>
        <dbReference type="Rhea" id="RHEA:17009"/>
        <dbReference type="ChEBI" id="CHEBI:18325"/>
        <dbReference type="ChEBI" id="CHEBI:30616"/>
        <dbReference type="ChEBI" id="CHEBI:33019"/>
        <dbReference type="ChEBI" id="CHEBI:57287"/>
        <dbReference type="ChEBI" id="CHEBI:57364"/>
        <dbReference type="ChEBI" id="CHEBI:456215"/>
        <dbReference type="EC" id="6.2.1.26"/>
    </reaction>
</comment>
<evidence type="ECO:0000256" key="2">
    <source>
        <dbReference type="ARBA" id="ARBA00022598"/>
    </source>
</evidence>
<dbReference type="Gene3D" id="3.30.300.30">
    <property type="match status" value="1"/>
</dbReference>
<comment type="pathway">
    <text evidence="5">Quinol/quinone metabolism; menaquinone biosynthesis.</text>
</comment>
<reference evidence="9" key="1">
    <citation type="journal article" date="2019" name="Int. J. Syst. Evol. Microbiol.">
        <title>The Global Catalogue of Microorganisms (GCM) 10K type strain sequencing project: providing services to taxonomists for standard genome sequencing and annotation.</title>
        <authorList>
            <consortium name="The Broad Institute Genomics Platform"/>
            <consortium name="The Broad Institute Genome Sequencing Center for Infectious Disease"/>
            <person name="Wu L."/>
            <person name="Ma J."/>
        </authorList>
    </citation>
    <scope>NUCLEOTIDE SEQUENCE [LARGE SCALE GENOMIC DNA]</scope>
    <source>
        <strain evidence="9">CCUG 37865</strain>
    </source>
</reference>
<comment type="function">
    <text evidence="5">Converts 2-succinylbenzoate (OSB) to 2-succinylbenzoyl-CoA (OSB-CoA).</text>
</comment>
<evidence type="ECO:0000259" key="6">
    <source>
        <dbReference type="Pfam" id="PF00501"/>
    </source>
</evidence>
<dbReference type="Pfam" id="PF00501">
    <property type="entry name" value="AMP-binding"/>
    <property type="match status" value="1"/>
</dbReference>
<proteinExistence type="inferred from homology"/>
<dbReference type="InterPro" id="IPR045851">
    <property type="entry name" value="AMP-bd_C_sf"/>
</dbReference>
<dbReference type="InterPro" id="IPR020845">
    <property type="entry name" value="AMP-binding_CS"/>
</dbReference>
<comment type="pathway">
    <text evidence="5">Quinol/quinone metabolism; 1,4-dihydroxy-2-naphthoate biosynthesis; 1,4-dihydroxy-2-naphthoate from chorismate: step 5/7.</text>
</comment>
<dbReference type="PROSITE" id="PS00455">
    <property type="entry name" value="AMP_BINDING"/>
    <property type="match status" value="1"/>
</dbReference>
<evidence type="ECO:0000256" key="3">
    <source>
        <dbReference type="ARBA" id="ARBA00022741"/>
    </source>
</evidence>
<gene>
    <name evidence="5" type="primary">menE</name>
    <name evidence="8" type="ORF">ACFOY7_17150</name>
</gene>
<dbReference type="EMBL" id="JBHSDT010000008">
    <property type="protein sequence ID" value="MFC4404800.1"/>
    <property type="molecule type" value="Genomic_DNA"/>
</dbReference>
<keyword evidence="3 5" id="KW-0547">Nucleotide-binding</keyword>
<dbReference type="NCBIfam" id="TIGR01923">
    <property type="entry name" value="menE"/>
    <property type="match status" value="1"/>
</dbReference>
<evidence type="ECO:0000256" key="5">
    <source>
        <dbReference type="HAMAP-Rule" id="MF_00731"/>
    </source>
</evidence>
<comment type="caution">
    <text evidence="8">The sequence shown here is derived from an EMBL/GenBank/DDBJ whole genome shotgun (WGS) entry which is preliminary data.</text>
</comment>
<evidence type="ECO:0000256" key="4">
    <source>
        <dbReference type="ARBA" id="ARBA00022840"/>
    </source>
</evidence>
<dbReference type="PANTHER" id="PTHR43201:SF5">
    <property type="entry name" value="MEDIUM-CHAIN ACYL-COA LIGASE ACSF2, MITOCHONDRIAL"/>
    <property type="match status" value="1"/>
</dbReference>
<protein>
    <recommendedName>
        <fullName evidence="5">2-succinylbenzoate--CoA ligase</fullName>
        <ecNumber evidence="5">6.2.1.26</ecNumber>
    </recommendedName>
    <alternativeName>
        <fullName evidence="5">o-succinylbenzoyl-CoA synthetase</fullName>
        <shortName evidence="5">OSB-CoA synthetase</shortName>
    </alternativeName>
</protein>
<dbReference type="HAMAP" id="MF_00731">
    <property type="entry name" value="MenE"/>
    <property type="match status" value="1"/>
</dbReference>
<feature type="domain" description="AMP-dependent synthetase/ligase" evidence="6">
    <location>
        <begin position="12"/>
        <end position="350"/>
    </location>
</feature>
<evidence type="ECO:0000313" key="9">
    <source>
        <dbReference type="Proteomes" id="UP001595882"/>
    </source>
</evidence>
<dbReference type="Proteomes" id="UP001595882">
    <property type="component" value="Unassembled WGS sequence"/>
</dbReference>
<keyword evidence="2 5" id="KW-0436">Ligase</keyword>